<dbReference type="AlphaFoldDB" id="I0UX92"/>
<reference evidence="2 3" key="1">
    <citation type="submission" date="2012-01" db="EMBL/GenBank/DDBJ databases">
        <title>Improved High-Quality Draft sequence of Saccharomonospora xinjiangensis XJ-54.</title>
        <authorList>
            <consortium name="US DOE Joint Genome Institute"/>
            <person name="Lucas S."/>
            <person name="Han J."/>
            <person name="Lapidus A."/>
            <person name="Cheng J.-F."/>
            <person name="Goodwin L."/>
            <person name="Pitluck S."/>
            <person name="Peters L."/>
            <person name="Mikhailova N."/>
            <person name="Teshima H."/>
            <person name="Detter J.C."/>
            <person name="Han C."/>
            <person name="Tapia R."/>
            <person name="Land M."/>
            <person name="Hauser L."/>
            <person name="Kyrpides N."/>
            <person name="Ivanova N."/>
            <person name="Pagani I."/>
            <person name="Brambilla E.-M."/>
            <person name="Klenk H.-P."/>
            <person name="Woyke T."/>
        </authorList>
    </citation>
    <scope>NUCLEOTIDE SEQUENCE [LARGE SCALE GENOMIC DNA]</scope>
    <source>
        <strain evidence="2 3">XJ-54</strain>
    </source>
</reference>
<sequence length="30" mass="3239">MTRSARTGLPVVDLGTAVTPDDVHSLEDER</sequence>
<evidence type="ECO:0000313" key="3">
    <source>
        <dbReference type="Proteomes" id="UP000004691"/>
    </source>
</evidence>
<feature type="compositionally biased region" description="Basic and acidic residues" evidence="1">
    <location>
        <begin position="21"/>
        <end position="30"/>
    </location>
</feature>
<name>I0UX92_9PSEU</name>
<organism evidence="2 3">
    <name type="scientific">Saccharomonospora xinjiangensis XJ-54</name>
    <dbReference type="NCBI Taxonomy" id="882086"/>
    <lineage>
        <taxon>Bacteria</taxon>
        <taxon>Bacillati</taxon>
        <taxon>Actinomycetota</taxon>
        <taxon>Actinomycetes</taxon>
        <taxon>Pseudonocardiales</taxon>
        <taxon>Pseudonocardiaceae</taxon>
        <taxon>Saccharomonospora</taxon>
    </lineage>
</organism>
<accession>I0UX92</accession>
<dbReference type="EMBL" id="JH636049">
    <property type="protein sequence ID" value="EID52495.1"/>
    <property type="molecule type" value="Genomic_DNA"/>
</dbReference>
<dbReference type="HOGENOM" id="CLU_3405273_0_0_11"/>
<evidence type="ECO:0000313" key="2">
    <source>
        <dbReference type="EMBL" id="EID52495.1"/>
    </source>
</evidence>
<dbReference type="Proteomes" id="UP000004691">
    <property type="component" value="Unassembled WGS sequence"/>
</dbReference>
<feature type="region of interest" description="Disordered" evidence="1">
    <location>
        <begin position="1"/>
        <end position="30"/>
    </location>
</feature>
<proteinExistence type="predicted"/>
<evidence type="ECO:0000256" key="1">
    <source>
        <dbReference type="SAM" id="MobiDB-lite"/>
    </source>
</evidence>
<protein>
    <submittedName>
        <fullName evidence="2">Uncharacterized protein</fullName>
    </submittedName>
</protein>
<keyword evidence="3" id="KW-1185">Reference proteome</keyword>
<gene>
    <name evidence="2" type="ORF">SacxiDRAFT_0213</name>
</gene>